<evidence type="ECO:0000313" key="3">
    <source>
        <dbReference type="Proteomes" id="UP001263852"/>
    </source>
</evidence>
<reference evidence="1" key="1">
    <citation type="submission" date="2023-08" db="EMBL/GenBank/DDBJ databases">
        <authorList>
            <person name="Page C.A."/>
            <person name="Perez-Diaz I.M."/>
        </authorList>
    </citation>
    <scope>NUCLEOTIDE SEQUENCE</scope>
    <source>
        <strain evidence="1">1.8.9</strain>
    </source>
</reference>
<organism evidence="1 3">
    <name type="scientific">Lactiplantibacillus pentosus</name>
    <name type="common">Lactobacillus pentosus</name>
    <dbReference type="NCBI Taxonomy" id="1589"/>
    <lineage>
        <taxon>Bacteria</taxon>
        <taxon>Bacillati</taxon>
        <taxon>Bacillota</taxon>
        <taxon>Bacilli</taxon>
        <taxon>Lactobacillales</taxon>
        <taxon>Lactobacillaceae</taxon>
        <taxon>Lactiplantibacillus</taxon>
    </lineage>
</organism>
<name>A0AAW8WJ91_LACPE</name>
<dbReference type="RefSeq" id="WP_313819645.1">
    <property type="nucleotide sequence ID" value="NZ_JAGWDT010000044.1"/>
</dbReference>
<comment type="caution">
    <text evidence="1">The sequence shown here is derived from an EMBL/GenBank/DDBJ whole genome shotgun (WGS) entry which is preliminary data.</text>
</comment>
<dbReference type="EMBL" id="JAVLAO010000005">
    <property type="protein sequence ID" value="MDT7040617.1"/>
    <property type="molecule type" value="Genomic_DNA"/>
</dbReference>
<proteinExistence type="predicted"/>
<dbReference type="AlphaFoldDB" id="A0AAW8WJ91"/>
<sequence length="28" mass="3273">MIIAPILVGIAKELFSRWLDENDKDNDR</sequence>
<gene>
    <name evidence="1" type="ORF">RI555_17000</name>
    <name evidence="2" type="ORF">RI555_17055</name>
</gene>
<accession>A0AAW8WJ91</accession>
<protein>
    <submittedName>
        <fullName evidence="1">Type I toxin-antitoxin system Fst family toxin</fullName>
    </submittedName>
</protein>
<dbReference type="Proteomes" id="UP001263852">
    <property type="component" value="Unassembled WGS sequence"/>
</dbReference>
<evidence type="ECO:0000313" key="1">
    <source>
        <dbReference type="EMBL" id="MDT7040606.1"/>
    </source>
</evidence>
<evidence type="ECO:0000313" key="2">
    <source>
        <dbReference type="EMBL" id="MDT7040617.1"/>
    </source>
</evidence>
<dbReference type="EMBL" id="JAVLAO010000005">
    <property type="protein sequence ID" value="MDT7040606.1"/>
    <property type="molecule type" value="Genomic_DNA"/>
</dbReference>
<dbReference type="NCBIfam" id="NF033608">
    <property type="entry name" value="type_I_tox_Fst"/>
    <property type="match status" value="1"/>
</dbReference>